<dbReference type="SUPFAM" id="SSF103473">
    <property type="entry name" value="MFS general substrate transporter"/>
    <property type="match status" value="1"/>
</dbReference>
<keyword evidence="3" id="KW-0813">Transport</keyword>
<protein>
    <recommendedName>
        <fullName evidence="10">MFS transporter</fullName>
    </recommendedName>
</protein>
<feature type="transmembrane region" description="Helical" evidence="7">
    <location>
        <begin position="314"/>
        <end position="332"/>
    </location>
</feature>
<comment type="subcellular location">
    <subcellularLocation>
        <location evidence="1">Endomembrane system</location>
        <topology evidence="1">Multi-pass membrane protein</topology>
    </subcellularLocation>
</comment>
<organism evidence="8 9">
    <name type="scientific">Leifsonia shinshuensis</name>
    <dbReference type="NCBI Taxonomy" id="150026"/>
    <lineage>
        <taxon>Bacteria</taxon>
        <taxon>Bacillati</taxon>
        <taxon>Actinomycetota</taxon>
        <taxon>Actinomycetes</taxon>
        <taxon>Micrococcales</taxon>
        <taxon>Microbacteriaceae</taxon>
        <taxon>Leifsonia</taxon>
    </lineage>
</organism>
<feature type="transmembrane region" description="Helical" evidence="7">
    <location>
        <begin position="54"/>
        <end position="76"/>
    </location>
</feature>
<keyword evidence="6 7" id="KW-0472">Membrane</keyword>
<dbReference type="PANTHER" id="PTHR23514:SF3">
    <property type="entry name" value="BYPASS OF STOP CODON PROTEIN 6"/>
    <property type="match status" value="1"/>
</dbReference>
<feature type="transmembrane region" description="Helical" evidence="7">
    <location>
        <begin position="286"/>
        <end position="308"/>
    </location>
</feature>
<dbReference type="Proteomes" id="UP000515511">
    <property type="component" value="Chromosome"/>
</dbReference>
<comment type="similarity">
    <text evidence="2">Belongs to the major facilitator superfamily.</text>
</comment>
<keyword evidence="4 7" id="KW-0812">Transmembrane</keyword>
<sequence length="343" mass="33726">MLLPGVSLLFFGLLAGVLVAAVPGIRATALLPVGLALQGAGLGVIAFADSTPMFFVAAATAGVGFGFVEAGATTLARVHSSTSTPARLAWLNGTSAVAAACAPLLMAVVQLDALTVTTLTIVAVPVVGLAVALRFRSGWPSAPSPRAGRPRAAGGGRRRLLMLAAALFLFVGAETILSGWSSVLPQTLLDLSPAYAAVGTSVFWILMAGGRFLGAIVVRAGVQATSCFVVAGVVASALTVAAAFITDSSVSAVLLCVVVPLVAPGYALLLGSALTGVPGSAAGRTAGWLIATGSAGGAAISLVVAGVFGSAPTAVLSSVAVLLTCAAAVTWGSRPGPARARQD</sequence>
<evidence type="ECO:0000256" key="2">
    <source>
        <dbReference type="ARBA" id="ARBA00008335"/>
    </source>
</evidence>
<dbReference type="InterPro" id="IPR036259">
    <property type="entry name" value="MFS_trans_sf"/>
</dbReference>
<feature type="transmembrane region" description="Helical" evidence="7">
    <location>
        <begin position="194"/>
        <end position="214"/>
    </location>
</feature>
<feature type="transmembrane region" description="Helical" evidence="7">
    <location>
        <begin position="29"/>
        <end position="48"/>
    </location>
</feature>
<proteinExistence type="inferred from homology"/>
<feature type="transmembrane region" description="Helical" evidence="7">
    <location>
        <begin position="115"/>
        <end position="139"/>
    </location>
</feature>
<feature type="transmembrane region" description="Helical" evidence="7">
    <location>
        <begin position="226"/>
        <end position="246"/>
    </location>
</feature>
<reference evidence="9" key="1">
    <citation type="submission" date="2019-09" db="EMBL/GenBank/DDBJ databases">
        <title>Antimicrobial potential of Antarctic Bacteria.</title>
        <authorList>
            <person name="Benaud N."/>
            <person name="Edwards R.J."/>
            <person name="Ferrari B.C."/>
        </authorList>
    </citation>
    <scope>NUCLEOTIDE SEQUENCE [LARGE SCALE GENOMIC DNA]</scope>
    <source>
        <strain evidence="9">INR9</strain>
    </source>
</reference>
<keyword evidence="5 7" id="KW-1133">Transmembrane helix</keyword>
<dbReference type="EMBL" id="CP043641">
    <property type="protein sequence ID" value="QNE35819.1"/>
    <property type="molecule type" value="Genomic_DNA"/>
</dbReference>
<accession>A0A7G6YBF4</accession>
<dbReference type="Gene3D" id="1.20.1250.20">
    <property type="entry name" value="MFS general substrate transporter like domains"/>
    <property type="match status" value="1"/>
</dbReference>
<evidence type="ECO:0000256" key="3">
    <source>
        <dbReference type="ARBA" id="ARBA00022448"/>
    </source>
</evidence>
<dbReference type="AlphaFoldDB" id="A0A7G6YBF4"/>
<feature type="transmembrane region" description="Helical" evidence="7">
    <location>
        <begin position="160"/>
        <end position="182"/>
    </location>
</feature>
<feature type="transmembrane region" description="Helical" evidence="7">
    <location>
        <begin position="6"/>
        <end position="22"/>
    </location>
</feature>
<evidence type="ECO:0000256" key="6">
    <source>
        <dbReference type="ARBA" id="ARBA00023136"/>
    </source>
</evidence>
<evidence type="ECO:0000313" key="8">
    <source>
        <dbReference type="EMBL" id="QNE35819.1"/>
    </source>
</evidence>
<dbReference type="InterPro" id="IPR051788">
    <property type="entry name" value="MFS_Transporter"/>
</dbReference>
<evidence type="ECO:0000256" key="7">
    <source>
        <dbReference type="SAM" id="Phobius"/>
    </source>
</evidence>
<dbReference type="PANTHER" id="PTHR23514">
    <property type="entry name" value="BYPASS OF STOP CODON PROTEIN 6"/>
    <property type="match status" value="1"/>
</dbReference>
<feature type="transmembrane region" description="Helical" evidence="7">
    <location>
        <begin position="88"/>
        <end position="109"/>
    </location>
</feature>
<evidence type="ECO:0000256" key="1">
    <source>
        <dbReference type="ARBA" id="ARBA00004127"/>
    </source>
</evidence>
<evidence type="ECO:0000256" key="5">
    <source>
        <dbReference type="ARBA" id="ARBA00022989"/>
    </source>
</evidence>
<feature type="transmembrane region" description="Helical" evidence="7">
    <location>
        <begin position="252"/>
        <end position="274"/>
    </location>
</feature>
<evidence type="ECO:0008006" key="10">
    <source>
        <dbReference type="Google" id="ProtNLM"/>
    </source>
</evidence>
<dbReference type="GO" id="GO:0012505">
    <property type="term" value="C:endomembrane system"/>
    <property type="evidence" value="ECO:0007669"/>
    <property type="project" value="UniProtKB-SubCell"/>
</dbReference>
<dbReference type="GO" id="GO:0016020">
    <property type="term" value="C:membrane"/>
    <property type="evidence" value="ECO:0007669"/>
    <property type="project" value="TreeGrafter"/>
</dbReference>
<gene>
    <name evidence="8" type="ORF">F1C12_12230</name>
</gene>
<evidence type="ECO:0000256" key="4">
    <source>
        <dbReference type="ARBA" id="ARBA00022692"/>
    </source>
</evidence>
<name>A0A7G6YBF4_9MICO</name>
<dbReference type="KEGG" id="lse:F1C12_12230"/>
<evidence type="ECO:0000313" key="9">
    <source>
        <dbReference type="Proteomes" id="UP000515511"/>
    </source>
</evidence>
<dbReference type="RefSeq" id="WP_185275285.1">
    <property type="nucleotide sequence ID" value="NZ_CP043641.1"/>
</dbReference>